<proteinExistence type="predicted"/>
<dbReference type="GO" id="GO:0030276">
    <property type="term" value="F:clathrin binding"/>
    <property type="evidence" value="ECO:0007669"/>
    <property type="project" value="TreeGrafter"/>
</dbReference>
<evidence type="ECO:0008006" key="2">
    <source>
        <dbReference type="Google" id="ProtNLM"/>
    </source>
</evidence>
<dbReference type="GO" id="GO:0031982">
    <property type="term" value="C:vesicle"/>
    <property type="evidence" value="ECO:0007669"/>
    <property type="project" value="TreeGrafter"/>
</dbReference>
<dbReference type="InterPro" id="IPR036869">
    <property type="entry name" value="J_dom_sf"/>
</dbReference>
<sequence>MEGFLELLEMMVSLCQDLLGELKEKAKSSSSASMPRFWVLRVGLPVSPTDLVRPAAVRKAYKKANLCVHPDKLQQHGTTIQQEYICEKVFDLLKEAWSRFNPDER</sequence>
<dbReference type="EMBL" id="GISG01091921">
    <property type="protein sequence ID" value="MBA4634642.1"/>
    <property type="molecule type" value="Transcribed_RNA"/>
</dbReference>
<reference evidence="1" key="2">
    <citation type="submission" date="2020-07" db="EMBL/GenBank/DDBJ databases">
        <authorList>
            <person name="Vera ALvarez R."/>
            <person name="Arias-Moreno D.M."/>
            <person name="Jimenez-Jacinto V."/>
            <person name="Jimenez-Bremont J.F."/>
            <person name="Swaminathan K."/>
            <person name="Moose S.P."/>
            <person name="Guerrero-Gonzalez M.L."/>
            <person name="Marino-Ramirez L."/>
            <person name="Landsman D."/>
            <person name="Rodriguez-Kessler M."/>
            <person name="Delgado-Sanchez P."/>
        </authorList>
    </citation>
    <scope>NUCLEOTIDE SEQUENCE</scope>
    <source>
        <tissue evidence="1">Cladode</tissue>
    </source>
</reference>
<name>A0A7C9D6E7_OPUST</name>
<accession>A0A7C9D6E7</accession>
<dbReference type="SUPFAM" id="SSF46565">
    <property type="entry name" value="Chaperone J-domain"/>
    <property type="match status" value="1"/>
</dbReference>
<organism evidence="1">
    <name type="scientific">Opuntia streptacantha</name>
    <name type="common">Prickly pear cactus</name>
    <name type="synonym">Opuntia cardona</name>
    <dbReference type="NCBI Taxonomy" id="393608"/>
    <lineage>
        <taxon>Eukaryota</taxon>
        <taxon>Viridiplantae</taxon>
        <taxon>Streptophyta</taxon>
        <taxon>Embryophyta</taxon>
        <taxon>Tracheophyta</taxon>
        <taxon>Spermatophyta</taxon>
        <taxon>Magnoliopsida</taxon>
        <taxon>eudicotyledons</taxon>
        <taxon>Gunneridae</taxon>
        <taxon>Pentapetalae</taxon>
        <taxon>Caryophyllales</taxon>
        <taxon>Cactineae</taxon>
        <taxon>Cactaceae</taxon>
        <taxon>Opuntioideae</taxon>
        <taxon>Opuntia</taxon>
    </lineage>
</organism>
<dbReference type="GO" id="GO:0072318">
    <property type="term" value="P:clathrin coat disassembly"/>
    <property type="evidence" value="ECO:0007669"/>
    <property type="project" value="TreeGrafter"/>
</dbReference>
<dbReference type="PANTHER" id="PTHR23172">
    <property type="entry name" value="AUXILIN/CYCLIN G-ASSOCIATED KINASE-RELATED"/>
    <property type="match status" value="1"/>
</dbReference>
<protein>
    <recommendedName>
        <fullName evidence="2">J domain-containing protein</fullName>
    </recommendedName>
</protein>
<dbReference type="PANTHER" id="PTHR23172:SF87">
    <property type="entry name" value="CHAPERONE DNAJ-DOMAIN SUPERFAMILY PROTEIN"/>
    <property type="match status" value="1"/>
</dbReference>
<dbReference type="GO" id="GO:0005737">
    <property type="term" value="C:cytoplasm"/>
    <property type="evidence" value="ECO:0007669"/>
    <property type="project" value="TreeGrafter"/>
</dbReference>
<dbReference type="GO" id="GO:0072583">
    <property type="term" value="P:clathrin-dependent endocytosis"/>
    <property type="evidence" value="ECO:0007669"/>
    <property type="project" value="TreeGrafter"/>
</dbReference>
<dbReference type="Gene3D" id="1.10.287.110">
    <property type="entry name" value="DnaJ domain"/>
    <property type="match status" value="1"/>
</dbReference>
<evidence type="ECO:0000313" key="1">
    <source>
        <dbReference type="EMBL" id="MBA4634642.1"/>
    </source>
</evidence>
<dbReference type="AlphaFoldDB" id="A0A7C9D6E7"/>
<reference evidence="1" key="1">
    <citation type="journal article" date="2013" name="J. Plant Res.">
        <title>Effect of fungi and light on seed germination of three Opuntia species from semiarid lands of central Mexico.</title>
        <authorList>
            <person name="Delgado-Sanchez P."/>
            <person name="Jimenez-Bremont J.F."/>
            <person name="Guerrero-Gonzalez Mde L."/>
            <person name="Flores J."/>
        </authorList>
    </citation>
    <scope>NUCLEOTIDE SEQUENCE</scope>
    <source>
        <tissue evidence="1">Cladode</tissue>
    </source>
</reference>